<evidence type="ECO:0000256" key="4">
    <source>
        <dbReference type="ARBA" id="ARBA00048819"/>
    </source>
</evidence>
<comment type="function">
    <text evidence="5">ATP-dependent carboxylate-amine ligase which exhibits weak glutamate--cysteine ligase activity.</text>
</comment>
<evidence type="ECO:0000256" key="6">
    <source>
        <dbReference type="SAM" id="MobiDB-lite"/>
    </source>
</evidence>
<keyword evidence="9" id="KW-1185">Reference proteome</keyword>
<dbReference type="InterPro" id="IPR011793">
    <property type="entry name" value="YbdK"/>
</dbReference>
<dbReference type="InterPro" id="IPR006336">
    <property type="entry name" value="GCS2"/>
</dbReference>
<keyword evidence="2 5" id="KW-0547">Nucleotide-binding</keyword>
<dbReference type="SUPFAM" id="SSF56059">
    <property type="entry name" value="Glutathione synthetase ATP-binding domain-like"/>
    <property type="match status" value="1"/>
</dbReference>
<proteinExistence type="inferred from homology"/>
<dbReference type="InterPro" id="IPR051680">
    <property type="entry name" value="ATP-dep_Glu-Cys_Ligase-2"/>
</dbReference>
<feature type="region of interest" description="Disordered" evidence="6">
    <location>
        <begin position="860"/>
        <end position="886"/>
    </location>
</feature>
<comment type="caution">
    <text evidence="8">The sequence shown here is derived from an EMBL/GenBank/DDBJ whole genome shotgun (WGS) entry which is preliminary data.</text>
</comment>
<dbReference type="InterPro" id="IPR025841">
    <property type="entry name" value="CP_ATPgrasp_2"/>
</dbReference>
<keyword evidence="3 5" id="KW-0067">ATP-binding</keyword>
<keyword evidence="1 5" id="KW-0436">Ligase</keyword>
<evidence type="ECO:0000256" key="5">
    <source>
        <dbReference type="HAMAP-Rule" id="MF_01609"/>
    </source>
</evidence>
<dbReference type="RefSeq" id="WP_259541574.1">
    <property type="nucleotide sequence ID" value="NZ_JANLCJ010000010.1"/>
</dbReference>
<dbReference type="GO" id="GO:0016874">
    <property type="term" value="F:ligase activity"/>
    <property type="evidence" value="ECO:0007669"/>
    <property type="project" value="UniProtKB-KW"/>
</dbReference>
<dbReference type="NCBIfam" id="TIGR02050">
    <property type="entry name" value="gshA_cyan_rel"/>
    <property type="match status" value="1"/>
</dbReference>
<dbReference type="Proteomes" id="UP001165586">
    <property type="component" value="Unassembled WGS sequence"/>
</dbReference>
<dbReference type="Pfam" id="PF04107">
    <property type="entry name" value="GCS2"/>
    <property type="match status" value="1"/>
</dbReference>
<protein>
    <recommendedName>
        <fullName evidence="5">Putative glutamate--cysteine ligase 2</fullName>
        <ecNumber evidence="5">6.3.2.2</ecNumber>
    </recommendedName>
    <alternativeName>
        <fullName evidence="5">Gamma-glutamylcysteine synthetase 2</fullName>
        <shortName evidence="5">GCS 2</shortName>
        <shortName evidence="5">Gamma-GCS 2</shortName>
    </alternativeName>
</protein>
<name>A0ABT2H7U5_9MICO</name>
<dbReference type="NCBIfam" id="NF010041">
    <property type="entry name" value="PRK13517.1-1"/>
    <property type="match status" value="1"/>
</dbReference>
<dbReference type="Gene3D" id="3.30.590.20">
    <property type="match status" value="1"/>
</dbReference>
<feature type="domain" description="Circularly permuted ATP-grasp type 2" evidence="7">
    <location>
        <begin position="445"/>
        <end position="842"/>
    </location>
</feature>
<accession>A0ABT2H7U5</accession>
<evidence type="ECO:0000313" key="9">
    <source>
        <dbReference type="Proteomes" id="UP001165586"/>
    </source>
</evidence>
<evidence type="ECO:0000256" key="2">
    <source>
        <dbReference type="ARBA" id="ARBA00022741"/>
    </source>
</evidence>
<dbReference type="SUPFAM" id="SSF55931">
    <property type="entry name" value="Glutamine synthetase/guanido kinase"/>
    <property type="match status" value="1"/>
</dbReference>
<dbReference type="InterPro" id="IPR014746">
    <property type="entry name" value="Gln_synth/guanido_kin_cat_dom"/>
</dbReference>
<dbReference type="EC" id="6.3.2.2" evidence="5"/>
<dbReference type="Gene3D" id="3.30.1490.270">
    <property type="match status" value="1"/>
</dbReference>
<dbReference type="Gene3D" id="3.40.50.11290">
    <property type="match status" value="1"/>
</dbReference>
<evidence type="ECO:0000256" key="1">
    <source>
        <dbReference type="ARBA" id="ARBA00022598"/>
    </source>
</evidence>
<reference evidence="8" key="1">
    <citation type="submission" date="2022-08" db="EMBL/GenBank/DDBJ databases">
        <authorList>
            <person name="Deng Y."/>
            <person name="Han X.-F."/>
            <person name="Zhang Y.-Q."/>
        </authorList>
    </citation>
    <scope>NUCLEOTIDE SEQUENCE</scope>
    <source>
        <strain evidence="8">CPCC 203386</strain>
    </source>
</reference>
<evidence type="ECO:0000259" key="7">
    <source>
        <dbReference type="Pfam" id="PF14403"/>
    </source>
</evidence>
<comment type="catalytic activity">
    <reaction evidence="4 5">
        <text>L-cysteine + L-glutamate + ATP = gamma-L-glutamyl-L-cysteine + ADP + phosphate + H(+)</text>
        <dbReference type="Rhea" id="RHEA:13285"/>
        <dbReference type="ChEBI" id="CHEBI:15378"/>
        <dbReference type="ChEBI" id="CHEBI:29985"/>
        <dbReference type="ChEBI" id="CHEBI:30616"/>
        <dbReference type="ChEBI" id="CHEBI:35235"/>
        <dbReference type="ChEBI" id="CHEBI:43474"/>
        <dbReference type="ChEBI" id="CHEBI:58173"/>
        <dbReference type="ChEBI" id="CHEBI:456216"/>
        <dbReference type="EC" id="6.3.2.2"/>
    </reaction>
</comment>
<dbReference type="Pfam" id="PF14403">
    <property type="entry name" value="CP_ATPgrasp_2"/>
    <property type="match status" value="1"/>
</dbReference>
<evidence type="ECO:0000313" key="8">
    <source>
        <dbReference type="EMBL" id="MCS5736021.1"/>
    </source>
</evidence>
<organism evidence="8 9">
    <name type="scientific">Herbiconiux daphne</name>
    <dbReference type="NCBI Taxonomy" id="2970914"/>
    <lineage>
        <taxon>Bacteria</taxon>
        <taxon>Bacillati</taxon>
        <taxon>Actinomycetota</taxon>
        <taxon>Actinomycetes</taxon>
        <taxon>Micrococcales</taxon>
        <taxon>Microbacteriaceae</taxon>
        <taxon>Herbiconiux</taxon>
    </lineage>
</organism>
<sequence>MAAELTLGAEEELHLIDLASGKLSARAPQILSRLPSENYSAEIQRTTVETNTDIVTSLSGLRDEILRLRKGVIDAAAPDGVGIACVGTAPRSEFADFELTTTGRYGRMQEQYRLLVDEQLICGTQIHVGVSDRDVAVDIAQRVSRDLPVLLALSASSPYWNGHDTGYSSIRSIIWQRWPSAGVTGPLASGAQYDELLSDLIATGVIADSKMAYFEVRPSSHAPTLELRVCDACPIVDDAVLIAGLFRATVRAAELDIEAGRPFVDVAAPIHRAAMWQAARSGLSGDLLDDTLHPRPTAAAHAVRHLIRRLRPQLEELGDYDDVVELSETLLARGNSADRQRAAFAERGELDAVVKLAVEETHGPASGIPPAVPALRTYRTRAGDEAVGPGSRPRPAYEEIVGFYERLDPDRVADRMQAGLEWTRRNGLTFGVGGELRDFEVDLVPRVINRHEWKQIAAGLVQRAKAIEAFLQDVYGEQRILNDGVVPRSAVQDAPGWHDAARRVPVGAVRAPVMGFDLVRNEFGGWRVLEDNVRNPSGAAYGLAIRRLMDEVAADVPRPADVLDPETVFETLRRAVVAGADSNGAEANGAGDGSPTAALLSSGPDSSAWFEHRTLADGAGLLLVEVDDLDVTGGRVVERASGRPVDALYLRLDVELPDLVDGSGRAIGDEIMAVAEAGGVYLANAPGNGVADDKAMYCNVPALIAYYLDERPQLEQVPTYRTSDEAERRTVLERVGELVTKPVDGHGGEGVLIGPASGAAAVASRRAEISADPAGWVAQEVVALSSHPTFSAPDANTVSRAGAGRVDAVLEPRHVDLRVFVYATGDEAQPFAVADLALTRVAPAGSMVVNSSRGGGAKDTWIIGEPAAEPDSAAAASGTDSQKGGS</sequence>
<dbReference type="PANTHER" id="PTHR34595:SF7">
    <property type="entry name" value="SLL1039 PROTEIN"/>
    <property type="match status" value="1"/>
</dbReference>
<dbReference type="HAMAP" id="MF_01609">
    <property type="entry name" value="Glu_cys_ligase_2"/>
    <property type="match status" value="1"/>
</dbReference>
<comment type="similarity">
    <text evidence="5">Belongs to the glutamate--cysteine ligase type 2 family. YbdK subfamily.</text>
</comment>
<gene>
    <name evidence="8" type="ORF">N1032_19970</name>
</gene>
<dbReference type="EMBL" id="JANLCJ010000010">
    <property type="protein sequence ID" value="MCS5736021.1"/>
    <property type="molecule type" value="Genomic_DNA"/>
</dbReference>
<feature type="compositionally biased region" description="Low complexity" evidence="6">
    <location>
        <begin position="864"/>
        <end position="878"/>
    </location>
</feature>
<evidence type="ECO:0000256" key="3">
    <source>
        <dbReference type="ARBA" id="ARBA00022840"/>
    </source>
</evidence>
<dbReference type="PANTHER" id="PTHR34595">
    <property type="entry name" value="BLR5612 PROTEIN"/>
    <property type="match status" value="1"/>
</dbReference>